<dbReference type="EMBL" id="BKCF01000004">
    <property type="protein sequence ID" value="GEQ86664.1"/>
    <property type="molecule type" value="Genomic_DNA"/>
</dbReference>
<accession>A0A5J4FZN5</accession>
<feature type="transmembrane region" description="Helical" evidence="1">
    <location>
        <begin position="179"/>
        <end position="200"/>
    </location>
</feature>
<keyword evidence="1" id="KW-0472">Membrane</keyword>
<evidence type="ECO:0000313" key="3">
    <source>
        <dbReference type="EMBL" id="GEQ86664.1"/>
    </source>
</evidence>
<dbReference type="AlphaFoldDB" id="A0A5J4FZN5"/>
<name>A0A5J4FZN5_9FLAO</name>
<feature type="transmembrane region" description="Helical" evidence="1">
    <location>
        <begin position="116"/>
        <end position="134"/>
    </location>
</feature>
<dbReference type="SUPFAM" id="SSF103481">
    <property type="entry name" value="Multidrug resistance efflux transporter EmrE"/>
    <property type="match status" value="1"/>
</dbReference>
<feature type="transmembrane region" description="Helical" evidence="1">
    <location>
        <begin position="242"/>
        <end position="263"/>
    </location>
</feature>
<protein>
    <recommendedName>
        <fullName evidence="2">EamA domain-containing protein</fullName>
    </recommendedName>
</protein>
<dbReference type="InterPro" id="IPR037185">
    <property type="entry name" value="EmrE-like"/>
</dbReference>
<comment type="caution">
    <text evidence="3">The sequence shown here is derived from an EMBL/GenBank/DDBJ whole genome shotgun (WGS) entry which is preliminary data.</text>
</comment>
<feature type="transmembrane region" description="Helical" evidence="1">
    <location>
        <begin position="61"/>
        <end position="81"/>
    </location>
</feature>
<keyword evidence="1" id="KW-0812">Transmembrane</keyword>
<evidence type="ECO:0000259" key="2">
    <source>
        <dbReference type="Pfam" id="PF00892"/>
    </source>
</evidence>
<feature type="domain" description="EamA" evidence="2">
    <location>
        <begin position="2"/>
        <end position="133"/>
    </location>
</feature>
<keyword evidence="1" id="KW-1133">Transmembrane helix</keyword>
<sequence length="291" mass="31763">MIYLLLSILASTLIFVVFKLFTRFKINTLHAIVFNYFVACICGVIGYGKPIVLSEIPQYEWFYYTLGLGALFIIVFNLMALTTQRSGLSVVSVATKMSLVIPILFGLIYYKESLGIYKGIGMLLALVAVYLASIKNSDGLVVKRSYLIFPVLVFLGSGIIDTSIKFLEDSFVADGDIALFSSTIFAAAALIGISIISIKGITGGSKFEFKNIIGGLALGIPNFFSIYFLIKTLRSDLFDSSGIFTVNNVGIVMLSTLVGIILFNEKLLTKNWIGIILAIISIMLVAVGQFL</sequence>
<dbReference type="Proteomes" id="UP000326994">
    <property type="component" value="Unassembled WGS sequence"/>
</dbReference>
<organism evidence="3 4">
    <name type="scientific">Patiriisocius marinistellae</name>
    <dbReference type="NCBI Taxonomy" id="2494560"/>
    <lineage>
        <taxon>Bacteria</taxon>
        <taxon>Pseudomonadati</taxon>
        <taxon>Bacteroidota</taxon>
        <taxon>Flavobacteriia</taxon>
        <taxon>Flavobacteriales</taxon>
        <taxon>Flavobacteriaceae</taxon>
        <taxon>Patiriisocius</taxon>
    </lineage>
</organism>
<feature type="transmembrane region" description="Helical" evidence="1">
    <location>
        <begin position="88"/>
        <end position="110"/>
    </location>
</feature>
<feature type="transmembrane region" description="Helical" evidence="1">
    <location>
        <begin position="146"/>
        <end position="167"/>
    </location>
</feature>
<proteinExistence type="predicted"/>
<feature type="transmembrane region" description="Helical" evidence="1">
    <location>
        <begin position="212"/>
        <end position="230"/>
    </location>
</feature>
<dbReference type="Gene3D" id="1.10.3730.20">
    <property type="match status" value="1"/>
</dbReference>
<feature type="transmembrane region" description="Helical" evidence="1">
    <location>
        <begin position="6"/>
        <end position="22"/>
    </location>
</feature>
<feature type="transmembrane region" description="Helical" evidence="1">
    <location>
        <begin position="29"/>
        <end position="49"/>
    </location>
</feature>
<keyword evidence="4" id="KW-1185">Reference proteome</keyword>
<dbReference type="GO" id="GO:0016020">
    <property type="term" value="C:membrane"/>
    <property type="evidence" value="ECO:0007669"/>
    <property type="project" value="InterPro"/>
</dbReference>
<evidence type="ECO:0000256" key="1">
    <source>
        <dbReference type="SAM" id="Phobius"/>
    </source>
</evidence>
<dbReference type="InterPro" id="IPR000620">
    <property type="entry name" value="EamA_dom"/>
</dbReference>
<gene>
    <name evidence="3" type="ORF">ULMS_21720</name>
</gene>
<dbReference type="Pfam" id="PF00892">
    <property type="entry name" value="EamA"/>
    <property type="match status" value="1"/>
</dbReference>
<feature type="transmembrane region" description="Helical" evidence="1">
    <location>
        <begin position="272"/>
        <end position="290"/>
    </location>
</feature>
<dbReference type="RefSeq" id="WP_151894591.1">
    <property type="nucleotide sequence ID" value="NZ_BKCF01000004.1"/>
</dbReference>
<reference evidence="3 4" key="1">
    <citation type="submission" date="2019-08" db="EMBL/GenBank/DDBJ databases">
        <title>Ulvibacter marinistellae sp. nov., isolated from a starfish, Patiria pectinifera.</title>
        <authorList>
            <person name="Kawano K."/>
            <person name="Ushijima N."/>
            <person name="Kihara M."/>
            <person name="Itoh H."/>
        </authorList>
    </citation>
    <scope>NUCLEOTIDE SEQUENCE [LARGE SCALE GENOMIC DNA]</scope>
    <source>
        <strain evidence="3 4">KK4</strain>
    </source>
</reference>
<evidence type="ECO:0000313" key="4">
    <source>
        <dbReference type="Proteomes" id="UP000326994"/>
    </source>
</evidence>
<dbReference type="OrthoDB" id="1524053at2"/>